<feature type="domain" description="Molybdopterin oxidoreductase" evidence="5">
    <location>
        <begin position="49"/>
        <end position="261"/>
    </location>
</feature>
<accession>A0AA45R465</accession>
<dbReference type="GO" id="GO:0030151">
    <property type="term" value="F:molybdenum ion binding"/>
    <property type="evidence" value="ECO:0007669"/>
    <property type="project" value="TreeGrafter"/>
</dbReference>
<dbReference type="InterPro" id="IPR050612">
    <property type="entry name" value="Prok_Mopterin_Oxidored"/>
</dbReference>
<gene>
    <name evidence="7" type="ORF">KCV87_34190</name>
</gene>
<dbReference type="AlphaFoldDB" id="A0AA45R465"/>
<keyword evidence="2" id="KW-0500">Molybdenum</keyword>
<dbReference type="Pfam" id="PF18364">
    <property type="entry name" value="Molybdopterin_N"/>
    <property type="match status" value="1"/>
</dbReference>
<dbReference type="PANTHER" id="PTHR43742:SF10">
    <property type="entry name" value="TRIMETHYLAMINE-N-OXIDE REDUCTASE 2"/>
    <property type="match status" value="1"/>
</dbReference>
<evidence type="ECO:0000313" key="8">
    <source>
        <dbReference type="Proteomes" id="UP000677152"/>
    </source>
</evidence>
<dbReference type="Proteomes" id="UP000677152">
    <property type="component" value="Chromosome"/>
</dbReference>
<feature type="compositionally biased region" description="Basic and acidic residues" evidence="4">
    <location>
        <begin position="67"/>
        <end position="77"/>
    </location>
</feature>
<evidence type="ECO:0000259" key="5">
    <source>
        <dbReference type="Pfam" id="PF00384"/>
    </source>
</evidence>
<organism evidence="7 8">
    <name type="scientific">Actinosynnema pretiosum subsp. pretiosum</name>
    <dbReference type="NCBI Taxonomy" id="103721"/>
    <lineage>
        <taxon>Bacteria</taxon>
        <taxon>Bacillati</taxon>
        <taxon>Actinomycetota</taxon>
        <taxon>Actinomycetes</taxon>
        <taxon>Pseudonocardiales</taxon>
        <taxon>Pseudonocardiaceae</taxon>
        <taxon>Actinosynnema</taxon>
    </lineage>
</organism>
<name>A0AA45R465_9PSEU</name>
<dbReference type="InterPro" id="IPR006656">
    <property type="entry name" value="Mopterin_OxRdtase"/>
</dbReference>
<proteinExistence type="predicted"/>
<comment type="cofactor">
    <cofactor evidence="1">
        <name>Mo-bis(molybdopterin guanine dinucleotide)</name>
        <dbReference type="ChEBI" id="CHEBI:60539"/>
    </cofactor>
</comment>
<reference evidence="7" key="1">
    <citation type="submission" date="2021-04" db="EMBL/GenBank/DDBJ databases">
        <title>Genomic sequence of Actinosynnema pretiosum subsp. pretiosum ATCC 31280 (C-14919).</title>
        <authorList>
            <person name="Bai L."/>
            <person name="Wang X."/>
            <person name="Xiao Y."/>
        </authorList>
    </citation>
    <scope>NUCLEOTIDE SEQUENCE</scope>
    <source>
        <strain evidence="7">ATCC 31280</strain>
    </source>
</reference>
<dbReference type="PANTHER" id="PTHR43742">
    <property type="entry name" value="TRIMETHYLAMINE-N-OXIDE REDUCTASE"/>
    <property type="match status" value="1"/>
</dbReference>
<feature type="region of interest" description="Disordered" evidence="4">
    <location>
        <begin position="278"/>
        <end position="301"/>
    </location>
</feature>
<dbReference type="InterPro" id="IPR041460">
    <property type="entry name" value="Molybdopterin_N"/>
</dbReference>
<feature type="region of interest" description="Disordered" evidence="4">
    <location>
        <begin position="19"/>
        <end position="77"/>
    </location>
</feature>
<evidence type="ECO:0000313" key="7">
    <source>
        <dbReference type="EMBL" id="QUF04308.1"/>
    </source>
</evidence>
<sequence length="301" mass="32076">MGQSRETSAHWGSCLVEVDGDGLTARPHPDDPDASPAIGNVDAYRHRSRVTRPAVRRRRLENGPGPDGRRGDPGDEHVEVDWNTVLDLVAGELRRVRAEHGPSAVFGGSYGWGSAGRLHHAQSQLHRFLSVTGGCTRSVGDYSRGATLVLLPRLIGGAAALDLRRRPASWQHIAAHTDLLVTFGGLRRSNTWVAPGGHSRHLGSALARAAARTTEVVSLSAWRDDAWDGLGAEWVGVLPGTDTAVTLALIHVLVVEGLADDEFLARCAGGADVVRAHVSGRDDGTPKTPEWASGSAGRPRR</sequence>
<evidence type="ECO:0000256" key="3">
    <source>
        <dbReference type="ARBA" id="ARBA00023002"/>
    </source>
</evidence>
<evidence type="ECO:0000256" key="1">
    <source>
        <dbReference type="ARBA" id="ARBA00001942"/>
    </source>
</evidence>
<dbReference type="Gene3D" id="3.40.50.740">
    <property type="match status" value="1"/>
</dbReference>
<feature type="compositionally biased region" description="Basic residues" evidence="4">
    <location>
        <begin position="46"/>
        <end position="59"/>
    </location>
</feature>
<dbReference type="GO" id="GO:0016491">
    <property type="term" value="F:oxidoreductase activity"/>
    <property type="evidence" value="ECO:0007669"/>
    <property type="project" value="UniProtKB-KW"/>
</dbReference>
<dbReference type="GO" id="GO:0030288">
    <property type="term" value="C:outer membrane-bounded periplasmic space"/>
    <property type="evidence" value="ECO:0007669"/>
    <property type="project" value="TreeGrafter"/>
</dbReference>
<keyword evidence="3" id="KW-0560">Oxidoreductase</keyword>
<dbReference type="GO" id="GO:0009061">
    <property type="term" value="P:anaerobic respiration"/>
    <property type="evidence" value="ECO:0007669"/>
    <property type="project" value="TreeGrafter"/>
</dbReference>
<evidence type="ECO:0000256" key="4">
    <source>
        <dbReference type="SAM" id="MobiDB-lite"/>
    </source>
</evidence>
<evidence type="ECO:0000256" key="2">
    <source>
        <dbReference type="ARBA" id="ARBA00022505"/>
    </source>
</evidence>
<dbReference type="Gene3D" id="3.40.228.10">
    <property type="entry name" value="Dimethylsulfoxide Reductase, domain 2"/>
    <property type="match status" value="1"/>
</dbReference>
<dbReference type="EMBL" id="CP073249">
    <property type="protein sequence ID" value="QUF04308.1"/>
    <property type="molecule type" value="Genomic_DNA"/>
</dbReference>
<dbReference type="GO" id="GO:0009055">
    <property type="term" value="F:electron transfer activity"/>
    <property type="evidence" value="ECO:0007669"/>
    <property type="project" value="TreeGrafter"/>
</dbReference>
<evidence type="ECO:0000259" key="6">
    <source>
        <dbReference type="Pfam" id="PF18364"/>
    </source>
</evidence>
<protein>
    <submittedName>
        <fullName evidence="7">Molybdopterin-dependent oxidoreductase</fullName>
    </submittedName>
</protein>
<feature type="domain" description="Molybdopterin oxidoreductase N-terminal" evidence="6">
    <location>
        <begin position="7"/>
        <end position="41"/>
    </location>
</feature>
<dbReference type="SUPFAM" id="SSF53706">
    <property type="entry name" value="Formate dehydrogenase/DMSO reductase, domains 1-3"/>
    <property type="match status" value="1"/>
</dbReference>
<dbReference type="Pfam" id="PF00384">
    <property type="entry name" value="Molybdopterin"/>
    <property type="match status" value="1"/>
</dbReference>